<sequence length="132" mass="15024">MARDATEFQHKAIMALASEGFPRPSMADLLGISLRSVRRYLNTSCPAYAEEMAGRDQRAAEVESLRPVRAVTPFIQEGDCIRVRDHRDRILEEVQKGRSQAEIGRLLGISRRMVHYHLRVAKFEATQISKTE</sequence>
<name>A0ABX5NWV6_9HYPH</name>
<proteinExistence type="predicted"/>
<organism evidence="2 3">
    <name type="scientific">Rhizobium wuzhouense</name>
    <dbReference type="NCBI Taxonomy" id="1986026"/>
    <lineage>
        <taxon>Bacteria</taxon>
        <taxon>Pseudomonadati</taxon>
        <taxon>Pseudomonadota</taxon>
        <taxon>Alphaproteobacteria</taxon>
        <taxon>Hyphomicrobiales</taxon>
        <taxon>Rhizobiaceae</taxon>
        <taxon>Rhizobium/Agrobacterium group</taxon>
        <taxon>Rhizobium</taxon>
    </lineage>
</organism>
<comment type="caution">
    <text evidence="2">The sequence shown here is derived from an EMBL/GenBank/DDBJ whole genome shotgun (WGS) entry which is preliminary data.</text>
</comment>
<gene>
    <name evidence="2" type="ORF">DMY87_04805</name>
</gene>
<evidence type="ECO:0000259" key="1">
    <source>
        <dbReference type="Pfam" id="PF13518"/>
    </source>
</evidence>
<dbReference type="EMBL" id="QJRY01000001">
    <property type="protein sequence ID" value="PYB77670.1"/>
    <property type="molecule type" value="Genomic_DNA"/>
</dbReference>
<dbReference type="Proteomes" id="UP000247536">
    <property type="component" value="Unassembled WGS sequence"/>
</dbReference>
<dbReference type="InterPro" id="IPR055247">
    <property type="entry name" value="InsJ-like_HTH"/>
</dbReference>
<protein>
    <recommendedName>
        <fullName evidence="1">Insertion element IS150 protein InsJ-like helix-turn-helix domain-containing protein</fullName>
    </recommendedName>
</protein>
<keyword evidence="3" id="KW-1185">Reference proteome</keyword>
<accession>A0ABX5NWV6</accession>
<evidence type="ECO:0000313" key="3">
    <source>
        <dbReference type="Proteomes" id="UP000247536"/>
    </source>
</evidence>
<reference evidence="2 3" key="1">
    <citation type="submission" date="2018-06" db="EMBL/GenBank/DDBJ databases">
        <title>Rhizobium wuzhouense sp. nov., isolated from roots of Oryza officinalis.</title>
        <authorList>
            <person name="Yuan T."/>
        </authorList>
    </citation>
    <scope>NUCLEOTIDE SEQUENCE [LARGE SCALE GENOMIC DNA]</scope>
    <source>
        <strain evidence="2 3">W44</strain>
    </source>
</reference>
<dbReference type="RefSeq" id="WP_110790098.1">
    <property type="nucleotide sequence ID" value="NZ_QJRY01000001.1"/>
</dbReference>
<dbReference type="Pfam" id="PF13518">
    <property type="entry name" value="HTH_28"/>
    <property type="match status" value="1"/>
</dbReference>
<evidence type="ECO:0000313" key="2">
    <source>
        <dbReference type="EMBL" id="PYB77670.1"/>
    </source>
</evidence>
<feature type="domain" description="Insertion element IS150 protein InsJ-like helix-turn-helix" evidence="1">
    <location>
        <begin position="87"/>
        <end position="116"/>
    </location>
</feature>